<sequence>MPVTVFLTDNNPTVWEQKSFVTTAEELLKESCPEEAEQCTSVPEPSSKDLETEYFGPSCNGFVHAVCEAYSGHHHLKIRPDDVWLSILVQLSFYFDRNGDKFRYMLTVNEGWRDVGATDYATMEEAEAAMEEDESMIDGAESIMDDDDSIMDEDDSTTDEAELEWLAPTKTRGSKNVFDDGDIKYWENWGNWDLEVGLRNWIRPNFTTTGDGDRAIALAIAREFEDINTDPKNFIMPIKSEARQPCFNYNVSYSCGLPSVTLLGEREDWARLRDRLWEISTSHREEVEKFADQLETVLDSFVNSFDNPTGSEVFEFWNKMVHYRDGCSGTRYVSGWLSKFCFWSEEGEEIQDHSTGGARMIDTKRTSRGFASVVVRENKEGEMQSVKMLAGSIGHRITSSGDLLDQSGSYRIGQQTQTGLDTIQPVAGWWKCEHKESSPDIEE</sequence>
<protein>
    <submittedName>
        <fullName evidence="1">Uncharacterized protein</fullName>
    </submittedName>
</protein>
<comment type="caution">
    <text evidence="1">The sequence shown here is derived from an EMBL/GenBank/DDBJ whole genome shotgun (WGS) entry which is preliminary data.</text>
</comment>
<dbReference type="InterPro" id="IPR025533">
    <property type="entry name" value="DUF4419"/>
</dbReference>
<proteinExistence type="predicted"/>
<dbReference type="OrthoDB" id="9978173at2759"/>
<dbReference type="AlphaFoldDB" id="A0A9N9Y1N8"/>
<gene>
    <name evidence="1" type="ORF">CBYS24578_00012405</name>
</gene>
<keyword evidence="2" id="KW-1185">Reference proteome</keyword>
<name>A0A9N9Y1N8_9HYPO</name>
<reference evidence="1" key="1">
    <citation type="submission" date="2021-10" db="EMBL/GenBank/DDBJ databases">
        <authorList>
            <person name="Piombo E."/>
        </authorList>
    </citation>
    <scope>NUCLEOTIDE SEQUENCE</scope>
</reference>
<evidence type="ECO:0000313" key="1">
    <source>
        <dbReference type="EMBL" id="CAG9990170.1"/>
    </source>
</evidence>
<evidence type="ECO:0000313" key="2">
    <source>
        <dbReference type="Proteomes" id="UP000754883"/>
    </source>
</evidence>
<dbReference type="Proteomes" id="UP000754883">
    <property type="component" value="Unassembled WGS sequence"/>
</dbReference>
<organism evidence="1 2">
    <name type="scientific">Clonostachys byssicola</name>
    <dbReference type="NCBI Taxonomy" id="160290"/>
    <lineage>
        <taxon>Eukaryota</taxon>
        <taxon>Fungi</taxon>
        <taxon>Dikarya</taxon>
        <taxon>Ascomycota</taxon>
        <taxon>Pezizomycotina</taxon>
        <taxon>Sordariomycetes</taxon>
        <taxon>Hypocreomycetidae</taxon>
        <taxon>Hypocreales</taxon>
        <taxon>Bionectriaceae</taxon>
        <taxon>Clonostachys</taxon>
    </lineage>
</organism>
<dbReference type="PANTHER" id="PTHR31252">
    <property type="entry name" value="DUF4419 DOMAIN-CONTAINING PROTEIN"/>
    <property type="match status" value="1"/>
</dbReference>
<dbReference type="Pfam" id="PF14388">
    <property type="entry name" value="DUF4419"/>
    <property type="match status" value="2"/>
</dbReference>
<accession>A0A9N9Y1N8</accession>
<dbReference type="EMBL" id="CABFNO020001469">
    <property type="protein sequence ID" value="CAG9990170.1"/>
    <property type="molecule type" value="Genomic_DNA"/>
</dbReference>
<dbReference type="PANTHER" id="PTHR31252:SF11">
    <property type="entry name" value="DUF4419 DOMAIN-CONTAINING PROTEIN"/>
    <property type="match status" value="1"/>
</dbReference>